<name>A0A1I7B5V5_9ACTN</name>
<evidence type="ECO:0000313" key="2">
    <source>
        <dbReference type="EMBL" id="SFT82566.1"/>
    </source>
</evidence>
<feature type="region of interest" description="Disordered" evidence="1">
    <location>
        <begin position="66"/>
        <end position="92"/>
    </location>
</feature>
<dbReference type="EMBL" id="FPBA01000012">
    <property type="protein sequence ID" value="SFT82566.1"/>
    <property type="molecule type" value="Genomic_DNA"/>
</dbReference>
<feature type="compositionally biased region" description="Low complexity" evidence="1">
    <location>
        <begin position="1"/>
        <end position="10"/>
    </location>
</feature>
<proteinExistence type="predicted"/>
<protein>
    <submittedName>
        <fullName evidence="2">Uncharacterized protein</fullName>
    </submittedName>
</protein>
<organism evidence="2 3">
    <name type="scientific">Geodermatophilus amargosae</name>
    <dbReference type="NCBI Taxonomy" id="1296565"/>
    <lineage>
        <taxon>Bacteria</taxon>
        <taxon>Bacillati</taxon>
        <taxon>Actinomycetota</taxon>
        <taxon>Actinomycetes</taxon>
        <taxon>Geodermatophilales</taxon>
        <taxon>Geodermatophilaceae</taxon>
        <taxon>Geodermatophilus</taxon>
    </lineage>
</organism>
<sequence>MASPVVQRPTVKTRPRPRPAVTYLSFDNSHQLRQSRLDRVRQMEEKQAKQSLRTYKQLVRALNTALAQTKTTKKSSKVNSKRTPKGQVSKSS</sequence>
<keyword evidence="3" id="KW-1185">Reference proteome</keyword>
<reference evidence="3" key="1">
    <citation type="submission" date="2016-10" db="EMBL/GenBank/DDBJ databases">
        <authorList>
            <person name="Varghese N."/>
            <person name="Submissions S."/>
        </authorList>
    </citation>
    <scope>NUCLEOTIDE SEQUENCE [LARGE SCALE GENOMIC DNA]</scope>
    <source>
        <strain evidence="3">DSM 46136</strain>
    </source>
</reference>
<gene>
    <name evidence="2" type="ORF">SAMN05660657_03316</name>
</gene>
<accession>A0A1I7B5V5</accession>
<dbReference type="Proteomes" id="UP000199546">
    <property type="component" value="Unassembled WGS sequence"/>
</dbReference>
<evidence type="ECO:0000313" key="3">
    <source>
        <dbReference type="Proteomes" id="UP000199546"/>
    </source>
</evidence>
<dbReference type="AlphaFoldDB" id="A0A1I7B5V5"/>
<feature type="region of interest" description="Disordered" evidence="1">
    <location>
        <begin position="1"/>
        <end position="21"/>
    </location>
</feature>
<feature type="compositionally biased region" description="Basic residues" evidence="1">
    <location>
        <begin position="71"/>
        <end position="84"/>
    </location>
</feature>
<evidence type="ECO:0000256" key="1">
    <source>
        <dbReference type="SAM" id="MobiDB-lite"/>
    </source>
</evidence>